<sequence length="54" mass="6038">MSVFIDQGTLVATGTRSPSFEYRYMLNVLILDYAGDADAIMVAIIEWVRAIQPD</sequence>
<organism evidence="1 2">
    <name type="scientific">Mycetohabitans rhizoxinica (strain DSM 19002 / CIP 109453 / HKI 454)</name>
    <name type="common">Paraburkholderia rhizoxinica</name>
    <dbReference type="NCBI Taxonomy" id="882378"/>
    <lineage>
        <taxon>Bacteria</taxon>
        <taxon>Pseudomonadati</taxon>
        <taxon>Pseudomonadota</taxon>
        <taxon>Betaproteobacteria</taxon>
        <taxon>Burkholderiales</taxon>
        <taxon>Burkholderiaceae</taxon>
        <taxon>Mycetohabitans</taxon>
    </lineage>
</organism>
<protein>
    <submittedName>
        <fullName evidence="1">Tail completion protein R</fullName>
    </submittedName>
</protein>
<reference evidence="1 2" key="1">
    <citation type="journal article" date="2011" name="J. Bacteriol.">
        <title>Complete genome sequence of Burkholderia rhizoxinica, an endosymbiont of Rhizopus microsporus.</title>
        <authorList>
            <person name="Lackner G."/>
            <person name="Moebius N."/>
            <person name="Partida-Martinez L."/>
            <person name="Hertweck C."/>
        </authorList>
    </citation>
    <scope>NUCLEOTIDE SEQUENCE [LARGE SCALE GENOMIC DNA]</scope>
    <source>
        <strain evidence="2">DSM 19002 / CIP 109453 / HKI 454</strain>
    </source>
</reference>
<dbReference type="AlphaFoldDB" id="E5AKQ6"/>
<dbReference type="InterPro" id="IPR009678">
    <property type="entry name" value="Phage_tail_completion_R"/>
</dbReference>
<gene>
    <name evidence="1" type="ordered locus">RBRH_00886</name>
</gene>
<evidence type="ECO:0000313" key="1">
    <source>
        <dbReference type="EMBL" id="CBW73728.1"/>
    </source>
</evidence>
<dbReference type="HOGENOM" id="CLU_3041306_0_0_4"/>
<dbReference type="Pfam" id="PF06891">
    <property type="entry name" value="P2_Phage_GpR"/>
    <property type="match status" value="1"/>
</dbReference>
<proteinExistence type="predicted"/>
<evidence type="ECO:0000313" key="2">
    <source>
        <dbReference type="Proteomes" id="UP000007437"/>
    </source>
</evidence>
<accession>E5AKQ6</accession>
<dbReference type="KEGG" id="brh:RBRH_00886"/>
<dbReference type="STRING" id="882378.RBRH_00886"/>
<dbReference type="Proteomes" id="UP000007437">
    <property type="component" value="Chromosome"/>
</dbReference>
<dbReference type="EMBL" id="FR687359">
    <property type="protein sequence ID" value="CBW73728.1"/>
    <property type="molecule type" value="Genomic_DNA"/>
</dbReference>
<name>E5AKQ6_MYCRK</name>